<reference evidence="1" key="1">
    <citation type="journal article" date="2020" name="Cell">
        <title>Large-Scale Comparative Analyses of Tick Genomes Elucidate Their Genetic Diversity and Vector Capacities.</title>
        <authorList>
            <consortium name="Tick Genome and Microbiome Consortium (TIGMIC)"/>
            <person name="Jia N."/>
            <person name="Wang J."/>
            <person name="Shi W."/>
            <person name="Du L."/>
            <person name="Sun Y."/>
            <person name="Zhan W."/>
            <person name="Jiang J.F."/>
            <person name="Wang Q."/>
            <person name="Zhang B."/>
            <person name="Ji P."/>
            <person name="Bell-Sakyi L."/>
            <person name="Cui X.M."/>
            <person name="Yuan T.T."/>
            <person name="Jiang B.G."/>
            <person name="Yang W.F."/>
            <person name="Lam T.T."/>
            <person name="Chang Q.C."/>
            <person name="Ding S.J."/>
            <person name="Wang X.J."/>
            <person name="Zhu J.G."/>
            <person name="Ruan X.D."/>
            <person name="Zhao L."/>
            <person name="Wei J.T."/>
            <person name="Ye R.Z."/>
            <person name="Que T.C."/>
            <person name="Du C.H."/>
            <person name="Zhou Y.H."/>
            <person name="Cheng J.X."/>
            <person name="Dai P.F."/>
            <person name="Guo W.B."/>
            <person name="Han X.H."/>
            <person name="Huang E.J."/>
            <person name="Li L.F."/>
            <person name="Wei W."/>
            <person name="Gao Y.C."/>
            <person name="Liu J.Z."/>
            <person name="Shao H.Z."/>
            <person name="Wang X."/>
            <person name="Wang C.C."/>
            <person name="Yang T.C."/>
            <person name="Huo Q.B."/>
            <person name="Li W."/>
            <person name="Chen H.Y."/>
            <person name="Chen S.E."/>
            <person name="Zhou L.G."/>
            <person name="Ni X.B."/>
            <person name="Tian J.H."/>
            <person name="Sheng Y."/>
            <person name="Liu T."/>
            <person name="Pan Y.S."/>
            <person name="Xia L.Y."/>
            <person name="Li J."/>
            <person name="Zhao F."/>
            <person name="Cao W.C."/>
        </authorList>
    </citation>
    <scope>NUCLEOTIDE SEQUENCE</scope>
    <source>
        <strain evidence="1">Rmic-2018</strain>
    </source>
</reference>
<evidence type="ECO:0000313" key="2">
    <source>
        <dbReference type="Proteomes" id="UP000821866"/>
    </source>
</evidence>
<organism evidence="1 2">
    <name type="scientific">Rhipicephalus microplus</name>
    <name type="common">Cattle tick</name>
    <name type="synonym">Boophilus microplus</name>
    <dbReference type="NCBI Taxonomy" id="6941"/>
    <lineage>
        <taxon>Eukaryota</taxon>
        <taxon>Metazoa</taxon>
        <taxon>Ecdysozoa</taxon>
        <taxon>Arthropoda</taxon>
        <taxon>Chelicerata</taxon>
        <taxon>Arachnida</taxon>
        <taxon>Acari</taxon>
        <taxon>Parasitiformes</taxon>
        <taxon>Ixodida</taxon>
        <taxon>Ixodoidea</taxon>
        <taxon>Ixodidae</taxon>
        <taxon>Rhipicephalinae</taxon>
        <taxon>Rhipicephalus</taxon>
        <taxon>Boophilus</taxon>
    </lineage>
</organism>
<reference evidence="1" key="2">
    <citation type="submission" date="2021-09" db="EMBL/GenBank/DDBJ databases">
        <authorList>
            <person name="Jia N."/>
            <person name="Wang J."/>
            <person name="Shi W."/>
            <person name="Du L."/>
            <person name="Sun Y."/>
            <person name="Zhan W."/>
            <person name="Jiang J."/>
            <person name="Wang Q."/>
            <person name="Zhang B."/>
            <person name="Ji P."/>
            <person name="Sakyi L.B."/>
            <person name="Cui X."/>
            <person name="Yuan T."/>
            <person name="Jiang B."/>
            <person name="Yang W."/>
            <person name="Lam T.T.-Y."/>
            <person name="Chang Q."/>
            <person name="Ding S."/>
            <person name="Wang X."/>
            <person name="Zhu J."/>
            <person name="Ruan X."/>
            <person name="Zhao L."/>
            <person name="Wei J."/>
            <person name="Que T."/>
            <person name="Du C."/>
            <person name="Cheng J."/>
            <person name="Dai P."/>
            <person name="Han X."/>
            <person name="Huang E."/>
            <person name="Gao Y."/>
            <person name="Liu J."/>
            <person name="Shao H."/>
            <person name="Ye R."/>
            <person name="Li L."/>
            <person name="Wei W."/>
            <person name="Wang X."/>
            <person name="Wang C."/>
            <person name="Huo Q."/>
            <person name="Li W."/>
            <person name="Guo W."/>
            <person name="Chen H."/>
            <person name="Chen S."/>
            <person name="Zhou L."/>
            <person name="Zhou L."/>
            <person name="Ni X."/>
            <person name="Tian J."/>
            <person name="Zhou Y."/>
            <person name="Sheng Y."/>
            <person name="Liu T."/>
            <person name="Pan Y."/>
            <person name="Xia L."/>
            <person name="Li J."/>
            <person name="Zhao F."/>
            <person name="Cao W."/>
        </authorList>
    </citation>
    <scope>NUCLEOTIDE SEQUENCE</scope>
    <source>
        <strain evidence="1">Rmic-2018</strain>
        <tissue evidence="1">Larvae</tissue>
    </source>
</reference>
<comment type="caution">
    <text evidence="1">The sequence shown here is derived from an EMBL/GenBank/DDBJ whole genome shotgun (WGS) entry which is preliminary data.</text>
</comment>
<gene>
    <name evidence="1" type="ORF">HPB51_005932</name>
</gene>
<dbReference type="EMBL" id="JABSTU010000005">
    <property type="protein sequence ID" value="KAH8029933.1"/>
    <property type="molecule type" value="Genomic_DNA"/>
</dbReference>
<proteinExistence type="predicted"/>
<dbReference type="InterPro" id="IPR005312">
    <property type="entry name" value="DUF1759"/>
</dbReference>
<keyword evidence="2" id="KW-1185">Reference proteome</keyword>
<name>A0A9J6E781_RHIMP</name>
<protein>
    <submittedName>
        <fullName evidence="1">Uncharacterized protein</fullName>
    </submittedName>
</protein>
<dbReference type="Pfam" id="PF03564">
    <property type="entry name" value="DUF1759"/>
    <property type="match status" value="1"/>
</dbReference>
<dbReference type="AlphaFoldDB" id="A0A9J6E781"/>
<evidence type="ECO:0000313" key="1">
    <source>
        <dbReference type="EMBL" id="KAH8029933.1"/>
    </source>
</evidence>
<accession>A0A9J6E781</accession>
<sequence length="207" mass="23477">MNARALLSSKQTSRDIRLRVTDPATPWVLPATTPPAEPSSITIGREHEACECTSSAVSVSGVLGILQWVHLHAPRPYLYRKVHVAEDLLSWRCEAGLSIQGMLLTKPNYSIAVEVLIDRFGRKDHIIYDHIDSRFAIEPIETSSQVTRLRDLYEQKQFRTSCRESLDMPFSTVVWHSALMRSVPEDLELQYRKQTKTDTEAVDSAVQ</sequence>
<dbReference type="Proteomes" id="UP000821866">
    <property type="component" value="Chromosome 3"/>
</dbReference>